<dbReference type="KEGG" id="btab:109042860"/>
<evidence type="ECO:0000313" key="2">
    <source>
        <dbReference type="EMBL" id="CAH0386258.1"/>
    </source>
</evidence>
<dbReference type="Pfam" id="PF00092">
    <property type="entry name" value="VWA"/>
    <property type="match status" value="1"/>
</dbReference>
<dbReference type="InterPro" id="IPR002035">
    <property type="entry name" value="VWF_A"/>
</dbReference>
<dbReference type="PROSITE" id="PS50234">
    <property type="entry name" value="VWFA"/>
    <property type="match status" value="1"/>
</dbReference>
<reference evidence="2" key="1">
    <citation type="submission" date="2021-12" db="EMBL/GenBank/DDBJ databases">
        <authorList>
            <person name="King R."/>
        </authorList>
    </citation>
    <scope>NUCLEOTIDE SEQUENCE</scope>
</reference>
<evidence type="ECO:0000313" key="3">
    <source>
        <dbReference type="Proteomes" id="UP001152759"/>
    </source>
</evidence>
<sequence>MASGRDVVETVIYRIQRSRVFPDDRDFLRRVAYTESKFGEEPATYREGYNGGIWQFDRFKTTQFDAQSNGTTPELRSIHTAIRDTLGINWMQAKEEDMLKPLYSALAASIYIELTRLTRGPIPDVIKAQDMFWKDYYNTNGGKYGDFERRAQELLEKDMRASGGKIDVMMVVDGSASIGQHAFQTALDSMARLVTLFDLEEANVGMVTYSNTVTSLIPLVNNFTTARLQEAIRGTLYPDAGTNTYLGMMAAVDEFKKLPENRGERGVPRLLVVLTDGNHLTGPKPGIAAQKAAKAGIIPCAFGIGNDIDDSELLEIANNISDYKFRTESYYSLQQQIVLIARWVKTLPQTLKMGFETSETLKEANEKRHYRLEVPENGTTIRLVNERGESRGYWTYADERPSSALYDGTIYGGETFIPPPQPAPGNRSDTVKTASMSDLKIAIESFEANSRLRMWILEGDATESAAVKLDFACFVHVAVYIFAAVLLK</sequence>
<dbReference type="SMART" id="SM00327">
    <property type="entry name" value="VWA"/>
    <property type="match status" value="1"/>
</dbReference>
<dbReference type="GO" id="GO:0032991">
    <property type="term" value="C:protein-containing complex"/>
    <property type="evidence" value="ECO:0007669"/>
    <property type="project" value="UniProtKB-ARBA"/>
</dbReference>
<dbReference type="AlphaFoldDB" id="A0A9P0A876"/>
<proteinExistence type="predicted"/>
<dbReference type="Proteomes" id="UP001152759">
    <property type="component" value="Chromosome 3"/>
</dbReference>
<dbReference type="PANTHER" id="PTHR24020">
    <property type="entry name" value="COLLAGEN ALPHA"/>
    <property type="match status" value="1"/>
</dbReference>
<dbReference type="CDD" id="cd01450">
    <property type="entry name" value="vWFA_subfamily_ECM"/>
    <property type="match status" value="1"/>
</dbReference>
<name>A0A9P0A876_BEMTA</name>
<organism evidence="2 3">
    <name type="scientific">Bemisia tabaci</name>
    <name type="common">Sweetpotato whitefly</name>
    <name type="synonym">Aleurodes tabaci</name>
    <dbReference type="NCBI Taxonomy" id="7038"/>
    <lineage>
        <taxon>Eukaryota</taxon>
        <taxon>Metazoa</taxon>
        <taxon>Ecdysozoa</taxon>
        <taxon>Arthropoda</taxon>
        <taxon>Hexapoda</taxon>
        <taxon>Insecta</taxon>
        <taxon>Pterygota</taxon>
        <taxon>Neoptera</taxon>
        <taxon>Paraneoptera</taxon>
        <taxon>Hemiptera</taxon>
        <taxon>Sternorrhyncha</taxon>
        <taxon>Aleyrodoidea</taxon>
        <taxon>Aleyrodidae</taxon>
        <taxon>Aleyrodinae</taxon>
        <taxon>Bemisia</taxon>
    </lineage>
</organism>
<dbReference type="SUPFAM" id="SSF53300">
    <property type="entry name" value="vWA-like"/>
    <property type="match status" value="1"/>
</dbReference>
<protein>
    <recommendedName>
        <fullName evidence="1">VWFA domain-containing protein</fullName>
    </recommendedName>
</protein>
<evidence type="ECO:0000259" key="1">
    <source>
        <dbReference type="PROSITE" id="PS50234"/>
    </source>
</evidence>
<feature type="domain" description="VWFA" evidence="1">
    <location>
        <begin position="167"/>
        <end position="343"/>
    </location>
</feature>
<dbReference type="PRINTS" id="PR00453">
    <property type="entry name" value="VWFADOMAIN"/>
</dbReference>
<dbReference type="InterPro" id="IPR050525">
    <property type="entry name" value="ECM_Assembly_Org"/>
</dbReference>
<dbReference type="InterPro" id="IPR036465">
    <property type="entry name" value="vWFA_dom_sf"/>
</dbReference>
<dbReference type="Gene3D" id="3.40.50.410">
    <property type="entry name" value="von Willebrand factor, type A domain"/>
    <property type="match status" value="1"/>
</dbReference>
<dbReference type="EMBL" id="OU963864">
    <property type="protein sequence ID" value="CAH0386258.1"/>
    <property type="molecule type" value="Genomic_DNA"/>
</dbReference>
<accession>A0A9P0A876</accession>
<gene>
    <name evidence="2" type="ORF">BEMITA_LOCUS5402</name>
</gene>
<keyword evidence="3" id="KW-1185">Reference proteome</keyword>